<sequence>MIEITPSSLAPIATPGPVVDRPAVKHRQRRLLACLTLGLCGLLVTPRAMAQDDPDQEASQDEAEEERAPAPPPRPTSKKKKAPPPLPPPPAADAQEPGEEAAEDTREATAKAGKDAKPKAPKAPTLEERALRGVVVIARGDQVLGMGSVLAGDGRILTALSTLGPGNHLEVRYADGTQARVKLGHHDRVWDLALLIPQSGKWKEGLTASARDPVRKDAEIRSFTAVRGKPAAAPLVLRGKRNLLGGDDQELDDVLDLGSRVSPADLGAPILDEEGRVVGVLGRGCAPSDGDKPCSPVAFGAPIHAIRNFLRTVPPTAVQPSGWLGIQGVGETGTLARGVRVTGVHPGGPADEAKLRGGDKGMADMILAVNGTPVTTPEALSEAIRIHAVGEKLPLIVFGSDGRYRQVTVTLRAAPDAKAAAAQNPAPPADPPPASAPRRKAPAARPR</sequence>
<keyword evidence="4" id="KW-0378">Hydrolase</keyword>
<comment type="caution">
    <text evidence="4">The sequence shown here is derived from an EMBL/GenBank/DDBJ whole genome shotgun (WGS) entry which is preliminary data.</text>
</comment>
<feature type="compositionally biased region" description="Basic residues" evidence="1">
    <location>
        <begin position="437"/>
        <end position="447"/>
    </location>
</feature>
<feature type="compositionally biased region" description="Low complexity" evidence="1">
    <location>
        <begin position="415"/>
        <end position="424"/>
    </location>
</feature>
<dbReference type="Gene3D" id="2.40.10.120">
    <property type="match status" value="1"/>
</dbReference>
<feature type="chain" id="PRO_5001500177" evidence="2">
    <location>
        <begin position="51"/>
        <end position="447"/>
    </location>
</feature>
<evidence type="ECO:0000313" key="5">
    <source>
        <dbReference type="Proteomes" id="UP000019678"/>
    </source>
</evidence>
<evidence type="ECO:0000259" key="3">
    <source>
        <dbReference type="PROSITE" id="PS50106"/>
    </source>
</evidence>
<dbReference type="InterPro" id="IPR041489">
    <property type="entry name" value="PDZ_6"/>
</dbReference>
<feature type="domain" description="PDZ" evidence="3">
    <location>
        <begin position="321"/>
        <end position="386"/>
    </location>
</feature>
<dbReference type="SUPFAM" id="SSF50494">
    <property type="entry name" value="Trypsin-like serine proteases"/>
    <property type="match status" value="1"/>
</dbReference>
<feature type="compositionally biased region" description="Basic and acidic residues" evidence="1">
    <location>
        <begin position="103"/>
        <end position="118"/>
    </location>
</feature>
<dbReference type="EMBL" id="ASRX01000017">
    <property type="protein sequence ID" value="EYF06266.1"/>
    <property type="molecule type" value="Genomic_DNA"/>
</dbReference>
<gene>
    <name evidence="4" type="ORF">CAP_2144</name>
</gene>
<dbReference type="STRING" id="1192034.CAP_2144"/>
<feature type="region of interest" description="Disordered" evidence="1">
    <location>
        <begin position="50"/>
        <end position="125"/>
    </location>
</feature>
<dbReference type="AlphaFoldDB" id="A0A017TCB8"/>
<feature type="signal peptide" evidence="2">
    <location>
        <begin position="1"/>
        <end position="50"/>
    </location>
</feature>
<dbReference type="SUPFAM" id="SSF50156">
    <property type="entry name" value="PDZ domain-like"/>
    <property type="match status" value="1"/>
</dbReference>
<reference evidence="4 5" key="1">
    <citation type="submission" date="2013-05" db="EMBL/GenBank/DDBJ databases">
        <title>Genome assembly of Chondromyces apiculatus DSM 436.</title>
        <authorList>
            <person name="Sharma G."/>
            <person name="Khatri I."/>
            <person name="Kaur C."/>
            <person name="Mayilraj S."/>
            <person name="Subramanian S."/>
        </authorList>
    </citation>
    <scope>NUCLEOTIDE SEQUENCE [LARGE SCALE GENOMIC DNA]</scope>
    <source>
        <strain evidence="4 5">DSM 436</strain>
    </source>
</reference>
<dbReference type="Pfam" id="PF17820">
    <property type="entry name" value="PDZ_6"/>
    <property type="match status" value="1"/>
</dbReference>
<protein>
    <submittedName>
        <fullName evidence="4">HtrA family serine protease</fullName>
    </submittedName>
</protein>
<dbReference type="InterPro" id="IPR009003">
    <property type="entry name" value="Peptidase_S1_PA"/>
</dbReference>
<dbReference type="InterPro" id="IPR036034">
    <property type="entry name" value="PDZ_sf"/>
</dbReference>
<name>A0A017TCB8_9BACT</name>
<evidence type="ECO:0000313" key="4">
    <source>
        <dbReference type="EMBL" id="EYF06266.1"/>
    </source>
</evidence>
<dbReference type="GO" id="GO:0008233">
    <property type="term" value="F:peptidase activity"/>
    <property type="evidence" value="ECO:0007669"/>
    <property type="project" value="UniProtKB-KW"/>
</dbReference>
<keyword evidence="4" id="KW-0645">Protease</keyword>
<proteinExistence type="predicted"/>
<keyword evidence="5" id="KW-1185">Reference proteome</keyword>
<evidence type="ECO:0000256" key="2">
    <source>
        <dbReference type="SAM" id="SignalP"/>
    </source>
</evidence>
<feature type="region of interest" description="Disordered" evidence="1">
    <location>
        <begin position="415"/>
        <end position="447"/>
    </location>
</feature>
<feature type="compositionally biased region" description="Pro residues" evidence="1">
    <location>
        <begin position="425"/>
        <end position="435"/>
    </location>
</feature>
<accession>A0A017TCB8</accession>
<dbReference type="GO" id="GO:0006508">
    <property type="term" value="P:proteolysis"/>
    <property type="evidence" value="ECO:0007669"/>
    <property type="project" value="UniProtKB-KW"/>
</dbReference>
<keyword evidence="2" id="KW-0732">Signal</keyword>
<dbReference type="eggNOG" id="COG0265">
    <property type="taxonomic scope" value="Bacteria"/>
</dbReference>
<organism evidence="4 5">
    <name type="scientific">Chondromyces apiculatus DSM 436</name>
    <dbReference type="NCBI Taxonomy" id="1192034"/>
    <lineage>
        <taxon>Bacteria</taxon>
        <taxon>Pseudomonadati</taxon>
        <taxon>Myxococcota</taxon>
        <taxon>Polyangia</taxon>
        <taxon>Polyangiales</taxon>
        <taxon>Polyangiaceae</taxon>
        <taxon>Chondromyces</taxon>
    </lineage>
</organism>
<dbReference type="Pfam" id="PF13365">
    <property type="entry name" value="Trypsin_2"/>
    <property type="match status" value="1"/>
</dbReference>
<dbReference type="MEROPS" id="S01.110"/>
<dbReference type="Proteomes" id="UP000019678">
    <property type="component" value="Unassembled WGS sequence"/>
</dbReference>
<feature type="compositionally biased region" description="Acidic residues" evidence="1">
    <location>
        <begin position="52"/>
        <end position="65"/>
    </location>
</feature>
<dbReference type="SMART" id="SM00228">
    <property type="entry name" value="PDZ"/>
    <property type="match status" value="1"/>
</dbReference>
<evidence type="ECO:0000256" key="1">
    <source>
        <dbReference type="SAM" id="MobiDB-lite"/>
    </source>
</evidence>
<dbReference type="PROSITE" id="PS50106">
    <property type="entry name" value="PDZ"/>
    <property type="match status" value="1"/>
</dbReference>
<dbReference type="InterPro" id="IPR001478">
    <property type="entry name" value="PDZ"/>
</dbReference>
<dbReference type="Gene3D" id="2.30.42.10">
    <property type="match status" value="1"/>
</dbReference>
<dbReference type="RefSeq" id="WP_081864836.1">
    <property type="nucleotide sequence ID" value="NZ_ASRX01000017.1"/>
</dbReference>